<gene>
    <name evidence="3" type="ORF">KSU1_D0208</name>
</gene>
<dbReference type="NCBIfam" id="TIGR02585">
    <property type="entry name" value="cas_Cst2_DevR"/>
    <property type="match status" value="1"/>
</dbReference>
<keyword evidence="1" id="KW-0051">Antiviral defense</keyword>
<accession>I3IP72</accession>
<comment type="caution">
    <text evidence="3">The sequence shown here is derived from an EMBL/GenBank/DDBJ whole genome shotgun (WGS) entry which is preliminary data.</text>
</comment>
<dbReference type="eggNOG" id="COG1857">
    <property type="taxonomic scope" value="Bacteria"/>
</dbReference>
<protein>
    <submittedName>
        <fullName evidence="3">CRISPR-associated protein</fullName>
    </submittedName>
</protein>
<name>I3IP72_9BACT</name>
<dbReference type="GO" id="GO:0051607">
    <property type="term" value="P:defense response to virus"/>
    <property type="evidence" value="ECO:0007669"/>
    <property type="project" value="UniProtKB-KW"/>
</dbReference>
<reference evidence="3 4" key="1">
    <citation type="journal article" date="2012" name="FEBS Lett.">
        <title>Anammox organism KSU-1 expresses a NirK-type copper-containing nitrite reductase instead of a NirS-type with cytochrome cd1.</title>
        <authorList>
            <person name="Hira D."/>
            <person name="Toh H."/>
            <person name="Migita C.T."/>
            <person name="Okubo H."/>
            <person name="Nishiyama T."/>
            <person name="Hattori M."/>
            <person name="Furukawa K."/>
            <person name="Fujii T."/>
        </authorList>
    </citation>
    <scope>NUCLEOTIDE SEQUENCE [LARGE SCALE GENOMIC DNA]</scope>
</reference>
<evidence type="ECO:0000313" key="3">
    <source>
        <dbReference type="EMBL" id="GAB63517.1"/>
    </source>
</evidence>
<organism evidence="3 4">
    <name type="scientific">Candidatus Jettenia caeni</name>
    <dbReference type="NCBI Taxonomy" id="247490"/>
    <lineage>
        <taxon>Bacteria</taxon>
        <taxon>Pseudomonadati</taxon>
        <taxon>Planctomycetota</taxon>
        <taxon>Candidatus Brocadiia</taxon>
        <taxon>Candidatus Brocadiales</taxon>
        <taxon>Candidatus Brocadiaceae</taxon>
        <taxon>Candidatus Jettenia</taxon>
    </lineage>
</organism>
<keyword evidence="4" id="KW-1185">Reference proteome</keyword>
<dbReference type="Pfam" id="PF01905">
    <property type="entry name" value="DevR"/>
    <property type="match status" value="1"/>
</dbReference>
<evidence type="ECO:0000256" key="2">
    <source>
        <dbReference type="ARBA" id="ARBA00025626"/>
    </source>
</evidence>
<dbReference type="AlphaFoldDB" id="I3IP72"/>
<dbReference type="EMBL" id="BAFH01000004">
    <property type="protein sequence ID" value="GAB63517.1"/>
    <property type="molecule type" value="Genomic_DNA"/>
</dbReference>
<sequence length="317" mass="35388">MANLQNIKGINITWLATTDLTNLNSGEGGSNYVDVKKYKFQDKEYPYVSGQAMRYYLKEGIRRLRTTNDCCVPDDKGEACGNVTTCPLCDLFGFMATIKGEGAKVRVSPVKVSPAIGLLPFDANSTIDFLTRKKHKPEGEKASGDIVNVELGMNLYKGGISIDVAKVGFEEEYDETNKKMKFKDMRGGDDNEKGNETRNRIAQVLESLSFLSDYSKQARLLTDFTPDFIIISFQNNYSHRLQKALELKSDEEINLNTDRLKEILADISEYSNSIYVGMITGILDNEADVKKILSEKSIAIKTPNEAVKEAIKSIRGN</sequence>
<evidence type="ECO:0000256" key="1">
    <source>
        <dbReference type="ARBA" id="ARBA00023118"/>
    </source>
</evidence>
<dbReference type="Proteomes" id="UP000002985">
    <property type="component" value="Unassembled WGS sequence"/>
</dbReference>
<proteinExistence type="predicted"/>
<dbReference type="InterPro" id="IPR010154">
    <property type="entry name" value="CRISPR-assoc_Cas7/Cst2/DevR"/>
</dbReference>
<comment type="function">
    <text evidence="2">CRISPR (clustered regularly interspaced short palindromic repeat) is an adaptive immune system that provides protection against mobile genetic elements (viruses, transposable elements and conjugative plasmids). CRISPR clusters contain spacers, sequences complementary to antecedent mobile elements, and target invading nucleic acids. CRISPR clusters are transcribed and processed into CRISPR RNA (crRNA).</text>
</comment>
<evidence type="ECO:0000313" key="4">
    <source>
        <dbReference type="Proteomes" id="UP000002985"/>
    </source>
</evidence>
<dbReference type="InterPro" id="IPR013414">
    <property type="entry name" value="Cas7/Cst2/DevR_sub_I-B/Tneap"/>
</dbReference>
<dbReference type="STRING" id="247490.KSU1_D0208"/>
<dbReference type="NCBIfam" id="TIGR01875">
    <property type="entry name" value="cas_MJ0381"/>
    <property type="match status" value="1"/>
</dbReference>